<feature type="transmembrane region" description="Helical" evidence="1">
    <location>
        <begin position="89"/>
        <end position="115"/>
    </location>
</feature>
<reference evidence="3" key="1">
    <citation type="submission" date="2013-09" db="EMBL/GenBank/DDBJ databases">
        <title>The Genome Sequence of Anopheles culicifacies species A.</title>
        <authorList>
            <consortium name="The Broad Institute Genomics Platform"/>
            <person name="Neafsey D.E."/>
            <person name="Besansky N."/>
            <person name="Howell P."/>
            <person name="Walton C."/>
            <person name="Young S.K."/>
            <person name="Zeng Q."/>
            <person name="Gargeya S."/>
            <person name="Fitzgerald M."/>
            <person name="Haas B."/>
            <person name="Abouelleil A."/>
            <person name="Allen A.W."/>
            <person name="Alvarado L."/>
            <person name="Arachchi H.M."/>
            <person name="Berlin A.M."/>
            <person name="Chapman S.B."/>
            <person name="Gainer-Dewar J."/>
            <person name="Goldberg J."/>
            <person name="Griggs A."/>
            <person name="Gujja S."/>
            <person name="Hansen M."/>
            <person name="Howarth C."/>
            <person name="Imamovic A."/>
            <person name="Ireland A."/>
            <person name="Larimer J."/>
            <person name="McCowan C."/>
            <person name="Murphy C."/>
            <person name="Pearson M."/>
            <person name="Poon T.W."/>
            <person name="Priest M."/>
            <person name="Roberts A."/>
            <person name="Saif S."/>
            <person name="Shea T."/>
            <person name="Sisk P."/>
            <person name="Sykes S."/>
            <person name="Wortman J."/>
            <person name="Nusbaum C."/>
            <person name="Birren B."/>
        </authorList>
    </citation>
    <scope>NUCLEOTIDE SEQUENCE [LARGE SCALE GENOMIC DNA]</scope>
    <source>
        <strain evidence="3">A-37</strain>
    </source>
</reference>
<protein>
    <submittedName>
        <fullName evidence="2">Uncharacterized protein</fullName>
    </submittedName>
</protein>
<proteinExistence type="predicted"/>
<evidence type="ECO:0000313" key="3">
    <source>
        <dbReference type="Proteomes" id="UP000075883"/>
    </source>
</evidence>
<dbReference type="Proteomes" id="UP000075883">
    <property type="component" value="Unassembled WGS sequence"/>
</dbReference>
<dbReference type="AlphaFoldDB" id="A0A182MG30"/>
<name>A0A182MG30_9DIPT</name>
<keyword evidence="1" id="KW-0812">Transmembrane</keyword>
<dbReference type="VEuPathDB" id="VectorBase:ACUA017442"/>
<dbReference type="EMBL" id="AXCM01003697">
    <property type="status" value="NOT_ANNOTATED_CDS"/>
    <property type="molecule type" value="Genomic_DNA"/>
</dbReference>
<dbReference type="EnsemblMetazoa" id="ACUA017442-RA">
    <property type="protein sequence ID" value="ACUA017442-PA"/>
    <property type="gene ID" value="ACUA017442"/>
</dbReference>
<evidence type="ECO:0000313" key="2">
    <source>
        <dbReference type="EnsemblMetazoa" id="ACUA017442-PA"/>
    </source>
</evidence>
<keyword evidence="1" id="KW-1133">Transmembrane helix</keyword>
<evidence type="ECO:0000256" key="1">
    <source>
        <dbReference type="SAM" id="Phobius"/>
    </source>
</evidence>
<organism evidence="2 3">
    <name type="scientific">Anopheles culicifacies</name>
    <dbReference type="NCBI Taxonomy" id="139723"/>
    <lineage>
        <taxon>Eukaryota</taxon>
        <taxon>Metazoa</taxon>
        <taxon>Ecdysozoa</taxon>
        <taxon>Arthropoda</taxon>
        <taxon>Hexapoda</taxon>
        <taxon>Insecta</taxon>
        <taxon>Pterygota</taxon>
        <taxon>Neoptera</taxon>
        <taxon>Endopterygota</taxon>
        <taxon>Diptera</taxon>
        <taxon>Nematocera</taxon>
        <taxon>Culicoidea</taxon>
        <taxon>Culicidae</taxon>
        <taxon>Anophelinae</taxon>
        <taxon>Anopheles</taxon>
        <taxon>culicifacies species complex</taxon>
    </lineage>
</organism>
<keyword evidence="3" id="KW-1185">Reference proteome</keyword>
<sequence length="116" mass="13145">MIEMAVYQVVILLRSNGSRYLLDHLNRPIRTAEVDTVRGGPVAVIPVTVATRARLRTRPDASRSAQPFGDTAAAGWVVLQPIHRIRWQWVMVLMMLLLLLLVGRIVILMIVMMVWC</sequence>
<keyword evidence="1" id="KW-0472">Membrane</keyword>
<reference evidence="2" key="2">
    <citation type="submission" date="2020-05" db="UniProtKB">
        <authorList>
            <consortium name="EnsemblMetazoa"/>
        </authorList>
    </citation>
    <scope>IDENTIFICATION</scope>
    <source>
        <strain evidence="2">A-37</strain>
    </source>
</reference>
<accession>A0A182MG30</accession>
<dbReference type="EMBL" id="AXCM01003696">
    <property type="status" value="NOT_ANNOTATED_CDS"/>
    <property type="molecule type" value="Genomic_DNA"/>
</dbReference>